<dbReference type="Proteomes" id="UP000247790">
    <property type="component" value="Unassembled WGS sequence"/>
</dbReference>
<feature type="active site" description="Nucleophile; methyl group acceptor" evidence="9">
    <location>
        <position position="142"/>
    </location>
</feature>
<comment type="similarity">
    <text evidence="2 9">Belongs to the MGMT family.</text>
</comment>
<evidence type="ECO:0000256" key="4">
    <source>
        <dbReference type="ARBA" id="ARBA00022603"/>
    </source>
</evidence>
<dbReference type="SUPFAM" id="SSF46767">
    <property type="entry name" value="Methylated DNA-protein cysteine methyltransferase, C-terminal domain"/>
    <property type="match status" value="1"/>
</dbReference>
<dbReference type="InterPro" id="IPR036388">
    <property type="entry name" value="WH-like_DNA-bd_sf"/>
</dbReference>
<dbReference type="AlphaFoldDB" id="A0A2V4WP52"/>
<feature type="domain" description="Methylated-DNA-[protein]-cysteine S-methyltransferase DNA binding" evidence="10">
    <location>
        <begin position="91"/>
        <end position="170"/>
    </location>
</feature>
<dbReference type="EMBL" id="QJSW01000005">
    <property type="protein sequence ID" value="PYE49632.1"/>
    <property type="molecule type" value="Genomic_DNA"/>
</dbReference>
<dbReference type="EC" id="2.1.1.63" evidence="9"/>
<dbReference type="Gene3D" id="3.30.160.70">
    <property type="entry name" value="Methylated DNA-protein cysteine methyltransferase domain"/>
    <property type="match status" value="1"/>
</dbReference>
<evidence type="ECO:0000256" key="9">
    <source>
        <dbReference type="HAMAP-Rule" id="MF_00772"/>
    </source>
</evidence>
<dbReference type="GO" id="GO:0006307">
    <property type="term" value="P:DNA alkylation repair"/>
    <property type="evidence" value="ECO:0007669"/>
    <property type="project" value="UniProtKB-UniRule"/>
</dbReference>
<keyword evidence="7 9" id="KW-0234">DNA repair</keyword>
<dbReference type="Gene3D" id="1.10.10.10">
    <property type="entry name" value="Winged helix-like DNA-binding domain superfamily/Winged helix DNA-binding domain"/>
    <property type="match status" value="1"/>
</dbReference>
<evidence type="ECO:0000256" key="8">
    <source>
        <dbReference type="ARBA" id="ARBA00049348"/>
    </source>
</evidence>
<dbReference type="InterPro" id="IPR036631">
    <property type="entry name" value="MGMT_N_sf"/>
</dbReference>
<organism evidence="12 14">
    <name type="scientific">Paenibacillus barcinonensis</name>
    <dbReference type="NCBI Taxonomy" id="198119"/>
    <lineage>
        <taxon>Bacteria</taxon>
        <taxon>Bacillati</taxon>
        <taxon>Bacillota</taxon>
        <taxon>Bacilli</taxon>
        <taxon>Bacillales</taxon>
        <taxon>Paenibacillaceae</taxon>
        <taxon>Paenibacillus</taxon>
    </lineage>
</organism>
<dbReference type="PANTHER" id="PTHR10815">
    <property type="entry name" value="METHYLATED-DNA--PROTEIN-CYSTEINE METHYLTRANSFERASE"/>
    <property type="match status" value="1"/>
</dbReference>
<dbReference type="GO" id="GO:0005737">
    <property type="term" value="C:cytoplasm"/>
    <property type="evidence" value="ECO:0007669"/>
    <property type="project" value="UniProtKB-SubCell"/>
</dbReference>
<protein>
    <recommendedName>
        <fullName evidence="9">Methylated-DNA--protein-cysteine methyltransferase</fullName>
        <ecNumber evidence="9">2.1.1.63</ecNumber>
    </recommendedName>
    <alternativeName>
        <fullName evidence="9">6-O-methylguanine-DNA methyltransferase</fullName>
        <shortName evidence="9">MGMT</shortName>
    </alternativeName>
    <alternativeName>
        <fullName evidence="9">O-6-methylguanine-DNA-alkyltransferase</fullName>
    </alternativeName>
</protein>
<dbReference type="InterPro" id="IPR036217">
    <property type="entry name" value="MethylDNA_cys_MeTrfase_DNAb"/>
</dbReference>
<evidence type="ECO:0000256" key="3">
    <source>
        <dbReference type="ARBA" id="ARBA00022490"/>
    </source>
</evidence>
<dbReference type="SUPFAM" id="SSF53155">
    <property type="entry name" value="Methylated DNA-protein cysteine methyltransferase domain"/>
    <property type="match status" value="1"/>
</dbReference>
<evidence type="ECO:0000313" key="15">
    <source>
        <dbReference type="Proteomes" id="UP000509327"/>
    </source>
</evidence>
<evidence type="ECO:0000256" key="5">
    <source>
        <dbReference type="ARBA" id="ARBA00022679"/>
    </source>
</evidence>
<dbReference type="GO" id="GO:0032259">
    <property type="term" value="P:methylation"/>
    <property type="evidence" value="ECO:0007669"/>
    <property type="project" value="UniProtKB-KW"/>
</dbReference>
<dbReference type="InterPro" id="IPR001497">
    <property type="entry name" value="MethylDNA_cys_MeTrfase_AS"/>
</dbReference>
<dbReference type="CDD" id="cd06445">
    <property type="entry name" value="ATase"/>
    <property type="match status" value="1"/>
</dbReference>
<keyword evidence="6 9" id="KW-0227">DNA damage</keyword>
<keyword evidence="3 9" id="KW-0963">Cytoplasm</keyword>
<comment type="function">
    <text evidence="9">Involved in the cellular defense against the biological effects of O6-methylguanine (O6-MeG) and O4-methylthymine (O4-MeT) in DNA. Repairs the methylated nucleobase in DNA by stoichiometrically transferring the methyl group to a cysteine residue in the enzyme. This is a suicide reaction: the enzyme is irreversibly inactivated.</text>
</comment>
<dbReference type="NCBIfam" id="TIGR00589">
    <property type="entry name" value="ogt"/>
    <property type="match status" value="1"/>
</dbReference>
<dbReference type="InterPro" id="IPR014048">
    <property type="entry name" value="MethylDNA_cys_MeTrfase_DNA-bd"/>
</dbReference>
<keyword evidence="15" id="KW-1185">Reference proteome</keyword>
<evidence type="ECO:0000313" key="12">
    <source>
        <dbReference type="EMBL" id="PYE49632.1"/>
    </source>
</evidence>
<dbReference type="PROSITE" id="PS00374">
    <property type="entry name" value="MGMT"/>
    <property type="match status" value="1"/>
</dbReference>
<dbReference type="InterPro" id="IPR023546">
    <property type="entry name" value="MGMT"/>
</dbReference>
<gene>
    <name evidence="12" type="ORF">DFQ00_105136</name>
    <name evidence="13" type="ORF">HUB98_10125</name>
</gene>
<comment type="miscellaneous">
    <text evidence="9">This enzyme catalyzes only one turnover and therefore is not strictly catalytic. According to one definition, an enzyme is a biocatalyst that acts repeatedly and over many reaction cycles.</text>
</comment>
<dbReference type="Pfam" id="PF01035">
    <property type="entry name" value="DNA_binding_1"/>
    <property type="match status" value="1"/>
</dbReference>
<dbReference type="PANTHER" id="PTHR10815:SF5">
    <property type="entry name" value="METHYLATED-DNA--PROTEIN-CYSTEINE METHYLTRANSFERASE"/>
    <property type="match status" value="1"/>
</dbReference>
<keyword evidence="5 9" id="KW-0808">Transferase</keyword>
<dbReference type="RefSeq" id="WP_110896335.1">
    <property type="nucleotide sequence ID" value="NZ_CP054614.1"/>
</dbReference>
<sequence>MRQKMMYTTMQLDGRSWSLLATEKGLCRIVMPNETLEDWQGWISKIAPGAELEANEQALQQTGMMDWLSSYFAGERTAFTEDIPLDLMGTEFQRQVWKAIGHVPYGETRTYGDIAAAIDRPSAVRAVGAANGANPIPLLLPCHRIIGANRKLTGFRGGLEMKRRLLDIEQIQGVADGGHARFEF</sequence>
<dbReference type="FunFam" id="1.10.10.10:FF:000214">
    <property type="entry name" value="Methylated-DNA--protein-cysteine methyltransferase"/>
    <property type="match status" value="1"/>
</dbReference>
<proteinExistence type="inferred from homology"/>
<evidence type="ECO:0000259" key="11">
    <source>
        <dbReference type="Pfam" id="PF02870"/>
    </source>
</evidence>
<feature type="domain" description="Methylguanine DNA methyltransferase ribonuclease-like" evidence="11">
    <location>
        <begin position="19"/>
        <end position="87"/>
    </location>
</feature>
<evidence type="ECO:0000256" key="7">
    <source>
        <dbReference type="ARBA" id="ARBA00023204"/>
    </source>
</evidence>
<dbReference type="HAMAP" id="MF_00772">
    <property type="entry name" value="OGT"/>
    <property type="match status" value="1"/>
</dbReference>
<evidence type="ECO:0000313" key="13">
    <source>
        <dbReference type="EMBL" id="QKS56660.1"/>
    </source>
</evidence>
<dbReference type="OrthoDB" id="9802228at2"/>
<dbReference type="Proteomes" id="UP000509327">
    <property type="component" value="Chromosome"/>
</dbReference>
<dbReference type="EMBL" id="CP054614">
    <property type="protein sequence ID" value="QKS56660.1"/>
    <property type="molecule type" value="Genomic_DNA"/>
</dbReference>
<evidence type="ECO:0000256" key="2">
    <source>
        <dbReference type="ARBA" id="ARBA00008711"/>
    </source>
</evidence>
<evidence type="ECO:0000313" key="14">
    <source>
        <dbReference type="Proteomes" id="UP000247790"/>
    </source>
</evidence>
<comment type="subcellular location">
    <subcellularLocation>
        <location evidence="9">Cytoplasm</location>
    </subcellularLocation>
</comment>
<dbReference type="InterPro" id="IPR008332">
    <property type="entry name" value="MethylG_MeTrfase_N"/>
</dbReference>
<evidence type="ECO:0000259" key="10">
    <source>
        <dbReference type="Pfam" id="PF01035"/>
    </source>
</evidence>
<evidence type="ECO:0000256" key="1">
    <source>
        <dbReference type="ARBA" id="ARBA00001286"/>
    </source>
</evidence>
<dbReference type="Pfam" id="PF02870">
    <property type="entry name" value="Methyltransf_1N"/>
    <property type="match status" value="1"/>
</dbReference>
<keyword evidence="4 9" id="KW-0489">Methyltransferase</keyword>
<evidence type="ECO:0000256" key="6">
    <source>
        <dbReference type="ARBA" id="ARBA00022763"/>
    </source>
</evidence>
<reference evidence="13 15" key="2">
    <citation type="submission" date="2020-06" db="EMBL/GenBank/DDBJ databases">
        <title>Complete genome of Paenibacillus barcinonensis KACC11450.</title>
        <authorList>
            <person name="Kim M."/>
            <person name="Park Y.-J."/>
            <person name="Shin J.-H."/>
        </authorList>
    </citation>
    <scope>NUCLEOTIDE SEQUENCE [LARGE SCALE GENOMIC DNA]</scope>
    <source>
        <strain evidence="13 15">KACC11450</strain>
    </source>
</reference>
<name>A0A2V4WP52_PAEBA</name>
<accession>A0A2V4WP52</accession>
<comment type="catalytic activity">
    <reaction evidence="1 9">
        <text>a 4-O-methyl-thymidine in DNA + L-cysteinyl-[protein] = a thymidine in DNA + S-methyl-L-cysteinyl-[protein]</text>
        <dbReference type="Rhea" id="RHEA:53428"/>
        <dbReference type="Rhea" id="RHEA-COMP:10131"/>
        <dbReference type="Rhea" id="RHEA-COMP:10132"/>
        <dbReference type="Rhea" id="RHEA-COMP:13555"/>
        <dbReference type="Rhea" id="RHEA-COMP:13556"/>
        <dbReference type="ChEBI" id="CHEBI:29950"/>
        <dbReference type="ChEBI" id="CHEBI:82612"/>
        <dbReference type="ChEBI" id="CHEBI:137386"/>
        <dbReference type="ChEBI" id="CHEBI:137387"/>
        <dbReference type="EC" id="2.1.1.63"/>
    </reaction>
</comment>
<dbReference type="GO" id="GO:0003908">
    <property type="term" value="F:methylated-DNA-[protein]-cysteine S-methyltransferase activity"/>
    <property type="evidence" value="ECO:0007669"/>
    <property type="project" value="UniProtKB-UniRule"/>
</dbReference>
<reference evidence="12 14" key="1">
    <citation type="submission" date="2018-06" db="EMBL/GenBank/DDBJ databases">
        <title>Genomic Encyclopedia of Type Strains, Phase III (KMG-III): the genomes of soil and plant-associated and newly described type strains.</title>
        <authorList>
            <person name="Whitman W."/>
        </authorList>
    </citation>
    <scope>NUCLEOTIDE SEQUENCE [LARGE SCALE GENOMIC DNA]</scope>
    <source>
        <strain evidence="12 14">CECT 7022</strain>
    </source>
</reference>
<comment type="catalytic activity">
    <reaction evidence="8 9">
        <text>a 6-O-methyl-2'-deoxyguanosine in DNA + L-cysteinyl-[protein] = S-methyl-L-cysteinyl-[protein] + a 2'-deoxyguanosine in DNA</text>
        <dbReference type="Rhea" id="RHEA:24000"/>
        <dbReference type="Rhea" id="RHEA-COMP:10131"/>
        <dbReference type="Rhea" id="RHEA-COMP:10132"/>
        <dbReference type="Rhea" id="RHEA-COMP:11367"/>
        <dbReference type="Rhea" id="RHEA-COMP:11368"/>
        <dbReference type="ChEBI" id="CHEBI:29950"/>
        <dbReference type="ChEBI" id="CHEBI:82612"/>
        <dbReference type="ChEBI" id="CHEBI:85445"/>
        <dbReference type="ChEBI" id="CHEBI:85448"/>
        <dbReference type="EC" id="2.1.1.63"/>
    </reaction>
</comment>